<organism evidence="3">
    <name type="scientific">Thermocrinis ruber</name>
    <dbReference type="NCBI Taxonomy" id="75906"/>
    <lineage>
        <taxon>Bacteria</taxon>
        <taxon>Pseudomonadati</taxon>
        <taxon>Aquificota</taxon>
        <taxon>Aquificia</taxon>
        <taxon>Aquificales</taxon>
        <taxon>Aquificaceae</taxon>
        <taxon>Thermocrinis</taxon>
    </lineage>
</organism>
<dbReference type="OrthoDB" id="8931at2"/>
<dbReference type="Pfam" id="PF19583">
    <property type="entry name" value="ODP"/>
    <property type="match status" value="1"/>
</dbReference>
<dbReference type="EMBL" id="CP007028">
    <property type="protein sequence ID" value="AHE96751.1"/>
    <property type="molecule type" value="Genomic_DNA"/>
</dbReference>
<dbReference type="KEGG" id="trd:THERU_01565"/>
<gene>
    <name evidence="2" type="ORF">THERU_01565</name>
</gene>
<name>W0DEI7_9AQUI</name>
<dbReference type="InterPro" id="IPR036866">
    <property type="entry name" value="RibonucZ/Hydroxyglut_hydro"/>
</dbReference>
<sequence>MKFLLFDKEKRFYPIFGDILDITGHKLMVALDEKKAKDLLKAVSPDFLILRWKDRDFFVELLKEGYFVVPIFLVEDYQQAEELRKFGFSDFNILILPFNPLEFLNKSAKLYQTLESLHDSIPSDLGIMNLFISLLSRNTSTGVFLNADGLSCEVYVKAGAVKGLSCSPEHFKGIIKSDNVSVKFLPYTEEAKLITYFKNNAEFFSMLLEEVQPQPSIAYPEVVQETVPQEVHEEVQPPAPSMLSVEEGLFLINSLDPEGLLQRNMYLRVYEKGDSYVSLLFNVLPYHRFSIVRDEIEKAVGKLENLRALILMDLLPEDTQSILNLLNLAPKLYVITSLPIALSLIGLGVPERRIKLVESFPDGLLSLGTGDVLRFIKTPFLPEKGSFVVFEEKTKILFSSKLFSSYCLPEEYSAHKTAKIERVILYHKLNFSGIENTIGLAQIRLLNPSVIRPAFGNPILEGVDDVIEKISKQKNTFNLANLEDEILILGLLSSILFELEKRIPKEKYELILDGLSEYVEVEGRAISNSFVDVKKLPELFIYTLHSAKMSPTVLLLTLERFLEAEIPVFTI</sequence>
<dbReference type="eggNOG" id="COG0745">
    <property type="taxonomic scope" value="Bacteria"/>
</dbReference>
<dbReference type="STRING" id="75906.THERU_01565"/>
<accession>W0DEI7</accession>
<feature type="domain" description="ODP" evidence="1">
    <location>
        <begin position="262"/>
        <end position="452"/>
    </location>
</feature>
<keyword evidence="3" id="KW-1185">Reference proteome</keyword>
<evidence type="ECO:0000313" key="3">
    <source>
        <dbReference type="Proteomes" id="UP000018914"/>
    </source>
</evidence>
<dbReference type="PANTHER" id="PTHR43041:SF1">
    <property type="entry name" value="METALLO-BETA-LACTAMASE DOMAIN-CONTAINING PROTEIN"/>
    <property type="match status" value="1"/>
</dbReference>
<dbReference type="Proteomes" id="UP000018914">
    <property type="component" value="Chromosome"/>
</dbReference>
<dbReference type="AlphaFoldDB" id="W0DEI7"/>
<evidence type="ECO:0000259" key="1">
    <source>
        <dbReference type="Pfam" id="PF19583"/>
    </source>
</evidence>
<dbReference type="HOGENOM" id="CLU_504241_0_0_0"/>
<dbReference type="RefSeq" id="WP_025305526.1">
    <property type="nucleotide sequence ID" value="NZ_CP007028.1"/>
</dbReference>
<dbReference type="eggNOG" id="COG0426">
    <property type="taxonomic scope" value="Bacteria"/>
</dbReference>
<protein>
    <recommendedName>
        <fullName evidence="1">ODP domain-containing protein</fullName>
    </recommendedName>
</protein>
<dbReference type="InterPro" id="IPR045761">
    <property type="entry name" value="ODP_dom"/>
</dbReference>
<proteinExistence type="predicted"/>
<reference evidence="2 3" key="1">
    <citation type="submission" date="2013-12" db="EMBL/GenBank/DDBJ databases">
        <authorList>
            <consortium name="DOE Joint Genome Institute"/>
            <person name="Eisen J."/>
            <person name="Huntemann M."/>
            <person name="Han J."/>
            <person name="Chen A."/>
            <person name="Kyrpides N."/>
            <person name="Mavromatis K."/>
            <person name="Markowitz V."/>
            <person name="Palaniappan K."/>
            <person name="Ivanova N."/>
            <person name="Schaumberg A."/>
            <person name="Pati A."/>
            <person name="Liolios K."/>
            <person name="Nordberg H.P."/>
            <person name="Cantor M.N."/>
            <person name="Hua S.X."/>
            <person name="Woyke T."/>
        </authorList>
    </citation>
    <scope>NUCLEOTIDE SEQUENCE [LARGE SCALE GENOMIC DNA]</scope>
    <source>
        <strain evidence="2 3">DSM 23557</strain>
    </source>
</reference>
<evidence type="ECO:0000313" key="2">
    <source>
        <dbReference type="EMBL" id="AHE96751.1"/>
    </source>
</evidence>
<dbReference type="Gene3D" id="3.60.15.10">
    <property type="entry name" value="Ribonuclease Z/Hydroxyacylglutathione hydrolase-like"/>
    <property type="match status" value="1"/>
</dbReference>
<dbReference type="PANTHER" id="PTHR43041">
    <property type="entry name" value="HYDROLASE, METALLO-BETA-LACTAMASE SUPERFAMILY"/>
    <property type="match status" value="1"/>
</dbReference>